<evidence type="ECO:0000256" key="1">
    <source>
        <dbReference type="SAM" id="MobiDB-lite"/>
    </source>
</evidence>
<feature type="region of interest" description="Disordered" evidence="1">
    <location>
        <begin position="180"/>
        <end position="207"/>
    </location>
</feature>
<organism evidence="2 3">
    <name type="scientific">Ophiocordyceps sinensis</name>
    <dbReference type="NCBI Taxonomy" id="72228"/>
    <lineage>
        <taxon>Eukaryota</taxon>
        <taxon>Fungi</taxon>
        <taxon>Dikarya</taxon>
        <taxon>Ascomycota</taxon>
        <taxon>Pezizomycotina</taxon>
        <taxon>Sordariomycetes</taxon>
        <taxon>Hypocreomycetidae</taxon>
        <taxon>Hypocreales</taxon>
        <taxon>Ophiocordycipitaceae</taxon>
        <taxon>Ophiocordyceps</taxon>
    </lineage>
</organism>
<dbReference type="OrthoDB" id="10551666at2759"/>
<sequence length="440" mass="46615">MAAPQSSLPLAPERRSGLPPDHVVNTQVPTLVNSACYQNSTGQTRKPDGSSSETNIEYPCVSEQEITGYCHQEFENDVEGIKSCLFNTDSSYESDHKCCIACRNLNGDGSAGTVDDADKFIQGLKDSFVNNNPGNRRFADVAAQLRNDIKAVQLKSKAKVEKGVADINILTYCPNPKLPQQAGSPKGAAPTSASAAPAATSAPAKNTTKELGEHKLAETTIEFYYLGQFSYGNAEASVATNGSASAAETAIVRMQQDFKLQYCVTCAAPGQSRDGREKSREASIKAVRFEPLDQKALPETCQKASEFHADAEQGADAKQGTAAEMLAVVNLDQCSCLPPTVNSLTPASPAAIGDGKTYVETYLEAGQRIGIDVRFGSEEGSVGGPQSRHKQAEAKGPESPSIPSPKQAGAKGPKTLPAPKQAQPVPESDAVEQEPVLYCE</sequence>
<reference evidence="2 3" key="1">
    <citation type="journal article" date="2020" name="Genome Biol. Evol.">
        <title>A new high-quality draft genome assembly of the Chinese cordyceps Ophiocordyceps sinensis.</title>
        <authorList>
            <person name="Shu R."/>
            <person name="Zhang J."/>
            <person name="Meng Q."/>
            <person name="Zhang H."/>
            <person name="Zhou G."/>
            <person name="Li M."/>
            <person name="Wu P."/>
            <person name="Zhao Y."/>
            <person name="Chen C."/>
            <person name="Qin Q."/>
        </authorList>
    </citation>
    <scope>NUCLEOTIDE SEQUENCE [LARGE SCALE GENOMIC DNA]</scope>
    <source>
        <strain evidence="2 3">IOZ07</strain>
    </source>
</reference>
<feature type="compositionally biased region" description="Low complexity" evidence="1">
    <location>
        <begin position="182"/>
        <end position="205"/>
    </location>
</feature>
<comment type="caution">
    <text evidence="2">The sequence shown here is derived from an EMBL/GenBank/DDBJ whole genome shotgun (WGS) entry which is preliminary data.</text>
</comment>
<gene>
    <name evidence="2" type="ORF">G6O67_002110</name>
</gene>
<name>A0A8H4PTM1_9HYPO</name>
<evidence type="ECO:0000313" key="3">
    <source>
        <dbReference type="Proteomes" id="UP000557566"/>
    </source>
</evidence>
<keyword evidence="3" id="KW-1185">Reference proteome</keyword>
<proteinExistence type="predicted"/>
<feature type="region of interest" description="Disordered" evidence="1">
    <location>
        <begin position="1"/>
        <end position="24"/>
    </location>
</feature>
<dbReference type="AlphaFoldDB" id="A0A8H4PTM1"/>
<accession>A0A8H4PTM1</accession>
<dbReference type="EMBL" id="JAAVMX010000003">
    <property type="protein sequence ID" value="KAF4510202.1"/>
    <property type="molecule type" value="Genomic_DNA"/>
</dbReference>
<feature type="region of interest" description="Disordered" evidence="1">
    <location>
        <begin position="376"/>
        <end position="440"/>
    </location>
</feature>
<dbReference type="Proteomes" id="UP000557566">
    <property type="component" value="Unassembled WGS sequence"/>
</dbReference>
<protein>
    <submittedName>
        <fullName evidence="2">Uncharacterized protein</fullName>
    </submittedName>
</protein>
<evidence type="ECO:0000313" key="2">
    <source>
        <dbReference type="EMBL" id="KAF4510202.1"/>
    </source>
</evidence>